<dbReference type="Pfam" id="PF07765">
    <property type="entry name" value="KIP1"/>
    <property type="match status" value="1"/>
</dbReference>
<evidence type="ECO:0000256" key="3">
    <source>
        <dbReference type="SAM" id="MobiDB-lite"/>
    </source>
</evidence>
<keyword evidence="6" id="KW-1185">Reference proteome</keyword>
<dbReference type="PROSITE" id="PS51774">
    <property type="entry name" value="NAB"/>
    <property type="match status" value="1"/>
</dbReference>
<name>A0A7J0F9M3_9ERIC</name>
<protein>
    <recommendedName>
        <fullName evidence="4">NAB domain-containing protein</fullName>
    </recommendedName>
</protein>
<feature type="region of interest" description="Disordered" evidence="3">
    <location>
        <begin position="1"/>
        <end position="40"/>
    </location>
</feature>
<evidence type="ECO:0000256" key="1">
    <source>
        <dbReference type="ARBA" id="ARBA00023054"/>
    </source>
</evidence>
<gene>
    <name evidence="5" type="ORF">Acr_10g0007360</name>
</gene>
<feature type="compositionally biased region" description="Low complexity" evidence="3">
    <location>
        <begin position="15"/>
        <end position="26"/>
    </location>
</feature>
<organism evidence="5 6">
    <name type="scientific">Actinidia rufa</name>
    <dbReference type="NCBI Taxonomy" id="165716"/>
    <lineage>
        <taxon>Eukaryota</taxon>
        <taxon>Viridiplantae</taxon>
        <taxon>Streptophyta</taxon>
        <taxon>Embryophyta</taxon>
        <taxon>Tracheophyta</taxon>
        <taxon>Spermatophyta</taxon>
        <taxon>Magnoliopsida</taxon>
        <taxon>eudicotyledons</taxon>
        <taxon>Gunneridae</taxon>
        <taxon>Pentapetalae</taxon>
        <taxon>asterids</taxon>
        <taxon>Ericales</taxon>
        <taxon>Actinidiaceae</taxon>
        <taxon>Actinidia</taxon>
    </lineage>
</organism>
<evidence type="ECO:0000259" key="4">
    <source>
        <dbReference type="PROSITE" id="PS51774"/>
    </source>
</evidence>
<reference evidence="5 6" key="1">
    <citation type="submission" date="2019-07" db="EMBL/GenBank/DDBJ databases">
        <title>De Novo Assembly of kiwifruit Actinidia rufa.</title>
        <authorList>
            <person name="Sugita-Konishi S."/>
            <person name="Sato K."/>
            <person name="Mori E."/>
            <person name="Abe Y."/>
            <person name="Kisaki G."/>
            <person name="Hamano K."/>
            <person name="Suezawa K."/>
            <person name="Otani M."/>
            <person name="Fukuda T."/>
            <person name="Manabe T."/>
            <person name="Gomi K."/>
            <person name="Tabuchi M."/>
            <person name="Akimitsu K."/>
            <person name="Kataoka I."/>
        </authorList>
    </citation>
    <scope>NUCLEOTIDE SEQUENCE [LARGE SCALE GENOMIC DNA]</scope>
    <source>
        <strain evidence="6">cv. Fuchu</strain>
    </source>
</reference>
<feature type="compositionally biased region" description="Basic residues" evidence="3">
    <location>
        <begin position="27"/>
        <end position="39"/>
    </location>
</feature>
<accession>A0A7J0F9M3</accession>
<keyword evidence="1" id="KW-0175">Coiled coil</keyword>
<evidence type="ECO:0000313" key="6">
    <source>
        <dbReference type="Proteomes" id="UP000585474"/>
    </source>
</evidence>
<proteinExistence type="inferred from homology"/>
<evidence type="ECO:0000313" key="5">
    <source>
        <dbReference type="EMBL" id="GFY95351.1"/>
    </source>
</evidence>
<sequence length="374" mass="43571">MDMEEKMEKQKVQAEAEAAIESSNRSCKARSRSRRRRRTTNFSKPSWLLSTIAELDERKKILTWNYNTSSSTREEEEKKAGDSFAERAEAYYLKRPQLLGLLDDLYNGYVSLADRYCQALAKHYHHYRQSSQLTAVQFEERVDCYEEEEEGEGTDGELVDSDVESSLSYQPPVYGKHGVSLTVDGDGIVVELVMKMVDYDILVNELSTVEGRWSEWSRKAELQKSLLEVLESERVILLNENARLGYRVTALAEENKGLVTETLFMKRKAGELARCVLKMREDQRVFMLSRKIEDLQGQIYTLERKNKEEYYVKREYHNSLFQKFQHQEEVETGENIKSKSNSSRGGEDRVNKVSKWWDRVKNFDLFLCGPHSNI</sequence>
<feature type="compositionally biased region" description="Basic and acidic residues" evidence="3">
    <location>
        <begin position="1"/>
        <end position="14"/>
    </location>
</feature>
<dbReference type="InterPro" id="IPR011684">
    <property type="entry name" value="NAB"/>
</dbReference>
<dbReference type="AlphaFoldDB" id="A0A7J0F9M3"/>
<dbReference type="InterPro" id="IPR051861">
    <property type="entry name" value="NET_actin-binding_domain"/>
</dbReference>
<feature type="domain" description="NAB" evidence="4">
    <location>
        <begin position="27"/>
        <end position="123"/>
    </location>
</feature>
<dbReference type="PANTHER" id="PTHR32258">
    <property type="entry name" value="PROTEIN NETWORKED 4A"/>
    <property type="match status" value="1"/>
</dbReference>
<dbReference type="OrthoDB" id="1911293at2759"/>
<evidence type="ECO:0000256" key="2">
    <source>
        <dbReference type="ARBA" id="ARBA00038006"/>
    </source>
</evidence>
<dbReference type="EMBL" id="BJWL01000010">
    <property type="protein sequence ID" value="GFY95351.1"/>
    <property type="molecule type" value="Genomic_DNA"/>
</dbReference>
<dbReference type="Proteomes" id="UP000585474">
    <property type="component" value="Unassembled WGS sequence"/>
</dbReference>
<dbReference type="PANTHER" id="PTHR32258:SF26">
    <property type="entry name" value="KINASE INTERACTING (KIP1-LIKE) FAMILY PROTEIN"/>
    <property type="match status" value="1"/>
</dbReference>
<comment type="similarity">
    <text evidence="2">Belongs to the NET family.</text>
</comment>
<dbReference type="GO" id="GO:0003779">
    <property type="term" value="F:actin binding"/>
    <property type="evidence" value="ECO:0007669"/>
    <property type="project" value="InterPro"/>
</dbReference>
<comment type="caution">
    <text evidence="5">The sequence shown here is derived from an EMBL/GenBank/DDBJ whole genome shotgun (WGS) entry which is preliminary data.</text>
</comment>